<evidence type="ECO:0000256" key="5">
    <source>
        <dbReference type="ARBA" id="ARBA00034489"/>
    </source>
</evidence>
<evidence type="ECO:0000256" key="3">
    <source>
        <dbReference type="ARBA" id="ARBA00022691"/>
    </source>
</evidence>
<dbReference type="EMBL" id="AYTS01000107">
    <property type="protein sequence ID" value="OOP55920.1"/>
    <property type="molecule type" value="Genomic_DNA"/>
</dbReference>
<evidence type="ECO:0000256" key="2">
    <source>
        <dbReference type="ARBA" id="ARBA00022679"/>
    </source>
</evidence>
<organism evidence="7 8">
    <name type="scientific">Candidatus Brocadia carolinensis</name>
    <dbReference type="NCBI Taxonomy" id="1004156"/>
    <lineage>
        <taxon>Bacteria</taxon>
        <taxon>Pseudomonadati</taxon>
        <taxon>Planctomycetota</taxon>
        <taxon>Candidatus Brocadiia</taxon>
        <taxon>Candidatus Brocadiales</taxon>
        <taxon>Candidatus Brocadiaceae</taxon>
        <taxon>Candidatus Brocadia</taxon>
    </lineage>
</organism>
<dbReference type="Pfam" id="PF03942">
    <property type="entry name" value="DTW"/>
    <property type="match status" value="1"/>
</dbReference>
<dbReference type="Proteomes" id="UP000189681">
    <property type="component" value="Unassembled WGS sequence"/>
</dbReference>
<comment type="similarity">
    <text evidence="5">Belongs to the TDD superfamily. DTWD2 family.</text>
</comment>
<sequence>MDKSSKERCIQCRLIIQDCICRDISAFWTEHKITLLTSKREERIISNTGRLLRCMLGNISPVYVGKKGWEKEVESEIARTDYTPVILFPTPPVCDGQKIIEETGKPLNIFVLDTSWRNARRWLRKPVLMHLKKVGLKTAPPSEYHLRKQAGGHYLCTFQAVTLFMTELRTKGFPSVSFQIHEKFTLWVKSLARERGLKITTTPSYQIGANP</sequence>
<evidence type="ECO:0000313" key="7">
    <source>
        <dbReference type="EMBL" id="OOP55920.1"/>
    </source>
</evidence>
<dbReference type="STRING" id="1004156.AYP45_11575"/>
<keyword evidence="2" id="KW-0808">Transferase</keyword>
<keyword evidence="3" id="KW-0949">S-adenosyl-L-methionine</keyword>
<name>A0A1V4AS27_9BACT</name>
<dbReference type="EC" id="2.5.1.25" evidence="1"/>
<dbReference type="PANTHER" id="PTHR21392:SF0">
    <property type="entry name" value="TRNA-URIDINE AMINOCARBOXYPROPYLTRANSFERASE 2"/>
    <property type="match status" value="1"/>
</dbReference>
<evidence type="ECO:0000256" key="4">
    <source>
        <dbReference type="ARBA" id="ARBA00022694"/>
    </source>
</evidence>
<protein>
    <recommendedName>
        <fullName evidence="1">tRNA-uridine aminocarboxypropyltransferase</fullName>
        <ecNumber evidence="1">2.5.1.25</ecNumber>
    </recommendedName>
</protein>
<keyword evidence="4" id="KW-0819">tRNA processing</keyword>
<dbReference type="InterPro" id="IPR005636">
    <property type="entry name" value="DTW"/>
</dbReference>
<evidence type="ECO:0000313" key="8">
    <source>
        <dbReference type="Proteomes" id="UP000189681"/>
    </source>
</evidence>
<feature type="domain" description="DTW" evidence="6">
    <location>
        <begin position="5"/>
        <end position="196"/>
    </location>
</feature>
<gene>
    <name evidence="7" type="ORF">AYP45_11575</name>
</gene>
<proteinExistence type="inferred from homology"/>
<dbReference type="AlphaFoldDB" id="A0A1V4AS27"/>
<dbReference type="SMART" id="SM01144">
    <property type="entry name" value="DTW"/>
    <property type="match status" value="1"/>
</dbReference>
<dbReference type="InterPro" id="IPR039262">
    <property type="entry name" value="DTWD2/TAPT"/>
</dbReference>
<evidence type="ECO:0000256" key="1">
    <source>
        <dbReference type="ARBA" id="ARBA00012386"/>
    </source>
</evidence>
<accession>A0A1V4AS27</accession>
<reference evidence="7 8" key="1">
    <citation type="journal article" date="2017" name="Water Res.">
        <title>Discovery and metagenomic analysis of an anammox bacterial enrichment related to Candidatus "Brocadia caroliniensis" in a full-scale glycerol-fed nitritation-denitritation separate centrate treatment process.</title>
        <authorList>
            <person name="Park H."/>
            <person name="Brotto A.C."/>
            <person name="van Loosdrecht M.C."/>
            <person name="Chandran K."/>
        </authorList>
    </citation>
    <scope>NUCLEOTIDE SEQUENCE [LARGE SCALE GENOMIC DNA]</scope>
    <source>
        <strain evidence="7">26THWARD</strain>
    </source>
</reference>
<comment type="caution">
    <text evidence="7">The sequence shown here is derived from an EMBL/GenBank/DDBJ whole genome shotgun (WGS) entry which is preliminary data.</text>
</comment>
<evidence type="ECO:0000259" key="6">
    <source>
        <dbReference type="SMART" id="SM01144"/>
    </source>
</evidence>
<dbReference type="GO" id="GO:0008033">
    <property type="term" value="P:tRNA processing"/>
    <property type="evidence" value="ECO:0007669"/>
    <property type="project" value="UniProtKB-KW"/>
</dbReference>
<dbReference type="PANTHER" id="PTHR21392">
    <property type="entry name" value="TRNA-URIDINE AMINOCARBOXYPROPYLTRANSFERASE 2"/>
    <property type="match status" value="1"/>
</dbReference>
<dbReference type="GO" id="GO:0016432">
    <property type="term" value="F:tRNA-uridine aminocarboxypropyltransferase activity"/>
    <property type="evidence" value="ECO:0007669"/>
    <property type="project" value="UniProtKB-EC"/>
</dbReference>